<keyword evidence="3" id="KW-0472">Membrane</keyword>
<organism evidence="4 5">
    <name type="scientific">Lithospermum erythrorhizon</name>
    <name type="common">Purple gromwell</name>
    <name type="synonym">Lithospermum officinale var. erythrorhizon</name>
    <dbReference type="NCBI Taxonomy" id="34254"/>
    <lineage>
        <taxon>Eukaryota</taxon>
        <taxon>Viridiplantae</taxon>
        <taxon>Streptophyta</taxon>
        <taxon>Embryophyta</taxon>
        <taxon>Tracheophyta</taxon>
        <taxon>Spermatophyta</taxon>
        <taxon>Magnoliopsida</taxon>
        <taxon>eudicotyledons</taxon>
        <taxon>Gunneridae</taxon>
        <taxon>Pentapetalae</taxon>
        <taxon>asterids</taxon>
        <taxon>lamiids</taxon>
        <taxon>Boraginales</taxon>
        <taxon>Boraginaceae</taxon>
        <taxon>Boraginoideae</taxon>
        <taxon>Lithospermeae</taxon>
        <taxon>Lithospermum</taxon>
    </lineage>
</organism>
<keyword evidence="3" id="KW-0812">Transmembrane</keyword>
<feature type="transmembrane region" description="Helical" evidence="3">
    <location>
        <begin position="61"/>
        <end position="79"/>
    </location>
</feature>
<dbReference type="InterPro" id="IPR036397">
    <property type="entry name" value="RNaseH_sf"/>
</dbReference>
<sequence>MAGIIYLKTDRFEVKLEGITFKARDFESLCTLDFLFPDGKIWSRLPVVGFDMIRHPRDHNVILLLLCIGVGCLILRFHVGEPLPKPIIKFLTDERIHFVGFGIPRKSDIFPYEELGLTRQKNDIAYLAASRLNDSAYKRSELKHLARKVLGIKEMIGLTDASSFERHEHIKCVICQLFITSVIGMALLRSKDKKKLEDSPNMLSFLKTFNTFPLLSEGWLNMPKLKKNKKSSPRMSEKRKNTIPVKMKPKESKFDKGVNMNVKTKERSNAIRTKKRVKEEKIVDDIDMNIRSQEWNDGIRLEKQDNMGYFRNDTDIIGEIKVELPKEESTSHEFGNRKGIETFPSDEFTFDDCFESESPKEIKGVKDGISLHTQGRENYSSDDCGKDVNKSPKRPLKGILKCASSSRLLDKMDIMSHISSYEEPITPSIGMLRCASSARLHQMDTMSPISSSYKESITPSTGLLRCASSARLHQMETMSPTSSYKEPTTPLKGILKCPSSSRLDHMEIISPIPSYKEPTTPSSLRRANSKGLNVSFAFKL</sequence>
<keyword evidence="5" id="KW-1185">Reference proteome</keyword>
<dbReference type="AlphaFoldDB" id="A0AAV3Q9P6"/>
<gene>
    <name evidence="4" type="ORF">LIER_16736</name>
</gene>
<keyword evidence="1" id="KW-0540">Nuclease</keyword>
<dbReference type="GO" id="GO:0008408">
    <property type="term" value="F:3'-5' exonuclease activity"/>
    <property type="evidence" value="ECO:0007669"/>
    <property type="project" value="TreeGrafter"/>
</dbReference>
<accession>A0AAV3Q9P6</accession>
<dbReference type="SUPFAM" id="SSF53098">
    <property type="entry name" value="Ribonuclease H-like"/>
    <property type="match status" value="1"/>
</dbReference>
<reference evidence="4 5" key="1">
    <citation type="submission" date="2024-01" db="EMBL/GenBank/DDBJ databases">
        <title>The complete chloroplast genome sequence of Lithospermum erythrorhizon: insights into the phylogenetic relationship among Boraginaceae species and the maternal lineages of purple gromwells.</title>
        <authorList>
            <person name="Okada T."/>
            <person name="Watanabe K."/>
        </authorList>
    </citation>
    <scope>NUCLEOTIDE SEQUENCE [LARGE SCALE GENOMIC DNA]</scope>
</reference>
<proteinExistence type="predicted"/>
<dbReference type="InterPro" id="IPR051132">
    <property type="entry name" value="3-5_Exonuclease_domain"/>
</dbReference>
<dbReference type="Gene3D" id="3.30.420.10">
    <property type="entry name" value="Ribonuclease H-like superfamily/Ribonuclease H"/>
    <property type="match status" value="1"/>
</dbReference>
<dbReference type="PANTHER" id="PTHR13620:SF100">
    <property type="entry name" value="3'-5' EXONUCLEASE DOMAIN-CONTAINING PROTEIN"/>
    <property type="match status" value="1"/>
</dbReference>
<evidence type="ECO:0000256" key="1">
    <source>
        <dbReference type="ARBA" id="ARBA00022722"/>
    </source>
</evidence>
<protein>
    <submittedName>
        <fullName evidence="4">Uncharacterized protein</fullName>
    </submittedName>
</protein>
<dbReference type="GO" id="GO:0005737">
    <property type="term" value="C:cytoplasm"/>
    <property type="evidence" value="ECO:0007669"/>
    <property type="project" value="TreeGrafter"/>
</dbReference>
<evidence type="ECO:0000313" key="5">
    <source>
        <dbReference type="Proteomes" id="UP001454036"/>
    </source>
</evidence>
<evidence type="ECO:0000256" key="2">
    <source>
        <dbReference type="ARBA" id="ARBA00022801"/>
    </source>
</evidence>
<dbReference type="InterPro" id="IPR012337">
    <property type="entry name" value="RNaseH-like_sf"/>
</dbReference>
<comment type="caution">
    <text evidence="4">The sequence shown here is derived from an EMBL/GenBank/DDBJ whole genome shotgun (WGS) entry which is preliminary data.</text>
</comment>
<keyword evidence="2" id="KW-0378">Hydrolase</keyword>
<dbReference type="Proteomes" id="UP001454036">
    <property type="component" value="Unassembled WGS sequence"/>
</dbReference>
<dbReference type="EMBL" id="BAABME010003778">
    <property type="protein sequence ID" value="GAA0160106.1"/>
    <property type="molecule type" value="Genomic_DNA"/>
</dbReference>
<evidence type="ECO:0000313" key="4">
    <source>
        <dbReference type="EMBL" id="GAA0160106.1"/>
    </source>
</evidence>
<keyword evidence="3" id="KW-1133">Transmembrane helix</keyword>
<dbReference type="GO" id="GO:0005634">
    <property type="term" value="C:nucleus"/>
    <property type="evidence" value="ECO:0007669"/>
    <property type="project" value="TreeGrafter"/>
</dbReference>
<dbReference type="GO" id="GO:0003676">
    <property type="term" value="F:nucleic acid binding"/>
    <property type="evidence" value="ECO:0007669"/>
    <property type="project" value="InterPro"/>
</dbReference>
<name>A0AAV3Q9P6_LITER</name>
<dbReference type="PANTHER" id="PTHR13620">
    <property type="entry name" value="3-5 EXONUCLEASE"/>
    <property type="match status" value="1"/>
</dbReference>
<evidence type="ECO:0000256" key="3">
    <source>
        <dbReference type="SAM" id="Phobius"/>
    </source>
</evidence>